<keyword evidence="6 10" id="KW-0460">Magnesium</keyword>
<dbReference type="GO" id="GO:0009117">
    <property type="term" value="P:nucleotide metabolic process"/>
    <property type="evidence" value="ECO:0007669"/>
    <property type="project" value="UniProtKB-KW"/>
</dbReference>
<dbReference type="GO" id="GO:0036222">
    <property type="term" value="F:XTP diphosphatase activity"/>
    <property type="evidence" value="ECO:0007669"/>
    <property type="project" value="UniProtKB-UniRule"/>
</dbReference>
<feature type="binding site" evidence="10">
    <location>
        <begin position="184"/>
        <end position="185"/>
    </location>
    <ligand>
        <name>substrate</name>
    </ligand>
</feature>
<dbReference type="PANTHER" id="PTHR11067">
    <property type="entry name" value="INOSINE TRIPHOSPHATE PYROPHOSPHATASE/HAM1 PROTEIN"/>
    <property type="match status" value="1"/>
</dbReference>
<evidence type="ECO:0000256" key="7">
    <source>
        <dbReference type="ARBA" id="ARBA00023080"/>
    </source>
</evidence>
<name>A0A926EVR3_9FIRM</name>
<comment type="catalytic activity">
    <reaction evidence="8 10">
        <text>dITP + H2O = dIMP + diphosphate + H(+)</text>
        <dbReference type="Rhea" id="RHEA:28342"/>
        <dbReference type="ChEBI" id="CHEBI:15377"/>
        <dbReference type="ChEBI" id="CHEBI:15378"/>
        <dbReference type="ChEBI" id="CHEBI:33019"/>
        <dbReference type="ChEBI" id="CHEBI:61194"/>
        <dbReference type="ChEBI" id="CHEBI:61382"/>
        <dbReference type="EC" id="3.6.1.66"/>
    </reaction>
</comment>
<evidence type="ECO:0000313" key="13">
    <source>
        <dbReference type="Proteomes" id="UP000601522"/>
    </source>
</evidence>
<dbReference type="InterPro" id="IPR020922">
    <property type="entry name" value="dITP/XTP_pyrophosphatase"/>
</dbReference>
<evidence type="ECO:0000256" key="2">
    <source>
        <dbReference type="ARBA" id="ARBA00011738"/>
    </source>
</evidence>
<reference evidence="12 13" key="1">
    <citation type="submission" date="2020-08" db="EMBL/GenBank/DDBJ databases">
        <title>Genome public.</title>
        <authorList>
            <person name="Liu C."/>
            <person name="Sun Q."/>
        </authorList>
    </citation>
    <scope>NUCLEOTIDE SEQUENCE [LARGE SCALE GENOMIC DNA]</scope>
    <source>
        <strain evidence="12 13">NSJ-26</strain>
    </source>
</reference>
<feature type="binding site" evidence="10">
    <location>
        <position position="179"/>
    </location>
    <ligand>
        <name>substrate</name>
    </ligand>
</feature>
<dbReference type="CDD" id="cd00515">
    <property type="entry name" value="HAM1"/>
    <property type="match status" value="1"/>
</dbReference>
<keyword evidence="7 10" id="KW-0546">Nucleotide metabolism</keyword>
<gene>
    <name evidence="12" type="ORF">H8689_01395</name>
</gene>
<evidence type="ECO:0000256" key="10">
    <source>
        <dbReference type="HAMAP-Rule" id="MF_01405"/>
    </source>
</evidence>
<comment type="cofactor">
    <cofactor evidence="10">
        <name>Mg(2+)</name>
        <dbReference type="ChEBI" id="CHEBI:18420"/>
    </cofactor>
    <text evidence="10">Binds 1 Mg(2+) ion per subunit.</text>
</comment>
<evidence type="ECO:0000256" key="9">
    <source>
        <dbReference type="ARBA" id="ARBA00052017"/>
    </source>
</evidence>
<dbReference type="GO" id="GO:0035870">
    <property type="term" value="F:dITP diphosphatase activity"/>
    <property type="evidence" value="ECO:0007669"/>
    <property type="project" value="UniProtKB-UniRule"/>
</dbReference>
<accession>A0A926EVR3</accession>
<dbReference type="Gene3D" id="3.90.950.10">
    <property type="match status" value="1"/>
</dbReference>
<dbReference type="Pfam" id="PF01725">
    <property type="entry name" value="Ham1p_like"/>
    <property type="match status" value="1"/>
</dbReference>
<feature type="binding site" evidence="10">
    <location>
        <begin position="10"/>
        <end position="15"/>
    </location>
    <ligand>
        <name>substrate</name>
    </ligand>
</feature>
<evidence type="ECO:0000256" key="6">
    <source>
        <dbReference type="ARBA" id="ARBA00022842"/>
    </source>
</evidence>
<dbReference type="PANTHER" id="PTHR11067:SF9">
    <property type="entry name" value="INOSINE TRIPHOSPHATE PYROPHOSPHATASE"/>
    <property type="match status" value="1"/>
</dbReference>
<dbReference type="GO" id="GO:0036220">
    <property type="term" value="F:ITP diphosphatase activity"/>
    <property type="evidence" value="ECO:0007669"/>
    <property type="project" value="UniProtKB-UniRule"/>
</dbReference>
<dbReference type="InterPro" id="IPR029001">
    <property type="entry name" value="ITPase-like_fam"/>
</dbReference>
<keyword evidence="5 10" id="KW-0378">Hydrolase</keyword>
<comment type="catalytic activity">
    <reaction evidence="9 10">
        <text>XTP + H2O = XMP + diphosphate + H(+)</text>
        <dbReference type="Rhea" id="RHEA:28610"/>
        <dbReference type="ChEBI" id="CHEBI:15377"/>
        <dbReference type="ChEBI" id="CHEBI:15378"/>
        <dbReference type="ChEBI" id="CHEBI:33019"/>
        <dbReference type="ChEBI" id="CHEBI:57464"/>
        <dbReference type="ChEBI" id="CHEBI:61314"/>
        <dbReference type="EC" id="3.6.1.66"/>
    </reaction>
</comment>
<evidence type="ECO:0000256" key="4">
    <source>
        <dbReference type="ARBA" id="ARBA00022741"/>
    </source>
</evidence>
<keyword evidence="13" id="KW-1185">Reference proteome</keyword>
<dbReference type="GO" id="GO:0046872">
    <property type="term" value="F:metal ion binding"/>
    <property type="evidence" value="ECO:0007669"/>
    <property type="project" value="UniProtKB-KW"/>
</dbReference>
<comment type="catalytic activity">
    <reaction evidence="10">
        <text>ITP + H2O = IMP + diphosphate + H(+)</text>
        <dbReference type="Rhea" id="RHEA:29399"/>
        <dbReference type="ChEBI" id="CHEBI:15377"/>
        <dbReference type="ChEBI" id="CHEBI:15378"/>
        <dbReference type="ChEBI" id="CHEBI:33019"/>
        <dbReference type="ChEBI" id="CHEBI:58053"/>
        <dbReference type="ChEBI" id="CHEBI:61402"/>
        <dbReference type="EC" id="3.6.1.66"/>
    </reaction>
</comment>
<dbReference type="GO" id="GO:0005829">
    <property type="term" value="C:cytosol"/>
    <property type="evidence" value="ECO:0007669"/>
    <property type="project" value="TreeGrafter"/>
</dbReference>
<dbReference type="SUPFAM" id="SSF52972">
    <property type="entry name" value="ITPase-like"/>
    <property type="match status" value="1"/>
</dbReference>
<protein>
    <recommendedName>
        <fullName evidence="10">dITP/XTP pyrophosphatase</fullName>
        <ecNumber evidence="10">3.6.1.66</ecNumber>
    </recommendedName>
    <alternativeName>
        <fullName evidence="10">Non-canonical purine NTP pyrophosphatase</fullName>
    </alternativeName>
    <alternativeName>
        <fullName evidence="10">Non-standard purine NTP pyrophosphatase</fullName>
    </alternativeName>
    <alternativeName>
        <fullName evidence="10">Nucleoside-triphosphate diphosphatase</fullName>
    </alternativeName>
    <alternativeName>
        <fullName evidence="10">Nucleoside-triphosphate pyrophosphatase</fullName>
        <shortName evidence="10">NTPase</shortName>
    </alternativeName>
</protein>
<feature type="binding site" evidence="10">
    <location>
        <position position="74"/>
    </location>
    <ligand>
        <name>substrate</name>
    </ligand>
</feature>
<feature type="binding site" evidence="10">
    <location>
        <position position="44"/>
    </location>
    <ligand>
        <name>Mg(2+)</name>
        <dbReference type="ChEBI" id="CHEBI:18420"/>
    </ligand>
</feature>
<keyword evidence="3 10" id="KW-0479">Metal-binding</keyword>
<sequence>MENKRLVLSTNNMNKLEEIREILKDLPIEVLAKKDIGASNFNIEEDGTTLEENSIKKAKTLSEKTDYLVMADDSGLFVDKLNGEPGVFSSRYAGEEGNDEKNNQKLMSSMENIPLIERTARFRTIITLITEDKEIITVEGECKGHIGYEPKGDNGFGYDPLFIPYGYDKTFGELSEEIKNRISHRGKALEKMKEVLIKLIEGKIQ</sequence>
<dbReference type="GO" id="GO:0009146">
    <property type="term" value="P:purine nucleoside triphosphate catabolic process"/>
    <property type="evidence" value="ECO:0007669"/>
    <property type="project" value="UniProtKB-UniRule"/>
</dbReference>
<feature type="binding site" evidence="10">
    <location>
        <begin position="156"/>
        <end position="159"/>
    </location>
    <ligand>
        <name>substrate</name>
    </ligand>
</feature>
<dbReference type="GO" id="GO:0017111">
    <property type="term" value="F:ribonucleoside triphosphate phosphatase activity"/>
    <property type="evidence" value="ECO:0007669"/>
    <property type="project" value="InterPro"/>
</dbReference>
<evidence type="ECO:0000313" key="12">
    <source>
        <dbReference type="EMBL" id="MBC8589796.1"/>
    </source>
</evidence>
<dbReference type="Proteomes" id="UP000601522">
    <property type="component" value="Unassembled WGS sequence"/>
</dbReference>
<keyword evidence="4 10" id="KW-0547">Nucleotide-binding</keyword>
<dbReference type="InterPro" id="IPR002637">
    <property type="entry name" value="RdgB/HAM1"/>
</dbReference>
<comment type="similarity">
    <text evidence="1 10 11">Belongs to the HAM1 NTPase family.</text>
</comment>
<comment type="function">
    <text evidence="10">Pyrophosphatase that catalyzes the hydrolysis of nucleoside triphosphates to their monophosphate derivatives, with a high preference for the non-canonical purine nucleotides XTP (xanthosine triphosphate), dITP (deoxyinosine triphosphate) and ITP. Seems to function as a house-cleaning enzyme that removes non-canonical purine nucleotides from the nucleotide pool, thus preventing their incorporation into DNA/RNA and avoiding chromosomal lesions.</text>
</comment>
<feature type="binding site" evidence="10">
    <location>
        <position position="73"/>
    </location>
    <ligand>
        <name>Mg(2+)</name>
        <dbReference type="ChEBI" id="CHEBI:18420"/>
    </ligand>
</feature>
<dbReference type="GO" id="GO:0000166">
    <property type="term" value="F:nucleotide binding"/>
    <property type="evidence" value="ECO:0007669"/>
    <property type="project" value="UniProtKB-KW"/>
</dbReference>
<dbReference type="EMBL" id="JACRTK010000001">
    <property type="protein sequence ID" value="MBC8589796.1"/>
    <property type="molecule type" value="Genomic_DNA"/>
</dbReference>
<organism evidence="12 13">
    <name type="scientific">Wansuia hejianensis</name>
    <dbReference type="NCBI Taxonomy" id="2763667"/>
    <lineage>
        <taxon>Bacteria</taxon>
        <taxon>Bacillati</taxon>
        <taxon>Bacillota</taxon>
        <taxon>Clostridia</taxon>
        <taxon>Lachnospirales</taxon>
        <taxon>Lachnospiraceae</taxon>
        <taxon>Wansuia</taxon>
    </lineage>
</organism>
<dbReference type="FunFam" id="3.90.950.10:FF:000001">
    <property type="entry name" value="dITP/XTP pyrophosphatase"/>
    <property type="match status" value="1"/>
</dbReference>
<evidence type="ECO:0000256" key="3">
    <source>
        <dbReference type="ARBA" id="ARBA00022723"/>
    </source>
</evidence>
<comment type="caution">
    <text evidence="12">The sequence shown here is derived from an EMBL/GenBank/DDBJ whole genome shotgun (WGS) entry which is preliminary data.</text>
</comment>
<dbReference type="AlphaFoldDB" id="A0A926EVR3"/>
<dbReference type="NCBIfam" id="TIGR00042">
    <property type="entry name" value="RdgB/HAM1 family non-canonical purine NTP pyrophosphatase"/>
    <property type="match status" value="1"/>
</dbReference>
<dbReference type="HAMAP" id="MF_01405">
    <property type="entry name" value="Non_canon_purine_NTPase"/>
    <property type="match status" value="1"/>
</dbReference>
<dbReference type="EC" id="3.6.1.66" evidence="10"/>
<dbReference type="RefSeq" id="WP_249322613.1">
    <property type="nucleotide sequence ID" value="NZ_JACRTK010000001.1"/>
</dbReference>
<comment type="subunit">
    <text evidence="2 10">Homodimer.</text>
</comment>
<evidence type="ECO:0000256" key="5">
    <source>
        <dbReference type="ARBA" id="ARBA00022801"/>
    </source>
</evidence>
<evidence type="ECO:0000256" key="11">
    <source>
        <dbReference type="RuleBase" id="RU003781"/>
    </source>
</evidence>
<proteinExistence type="inferred from homology"/>
<dbReference type="NCBIfam" id="NF011397">
    <property type="entry name" value="PRK14822.1"/>
    <property type="match status" value="1"/>
</dbReference>
<evidence type="ECO:0000256" key="8">
    <source>
        <dbReference type="ARBA" id="ARBA00051875"/>
    </source>
</evidence>
<evidence type="ECO:0000256" key="1">
    <source>
        <dbReference type="ARBA" id="ARBA00008023"/>
    </source>
</evidence>
<feature type="active site" description="Proton acceptor" evidence="10">
    <location>
        <position position="73"/>
    </location>
</feature>